<organism evidence="1 2">
    <name type="scientific">Sphingobium phenoxybenzoativorans</name>
    <dbReference type="NCBI Taxonomy" id="1592790"/>
    <lineage>
        <taxon>Bacteria</taxon>
        <taxon>Pseudomonadati</taxon>
        <taxon>Pseudomonadota</taxon>
        <taxon>Alphaproteobacteria</taxon>
        <taxon>Sphingomonadales</taxon>
        <taxon>Sphingomonadaceae</taxon>
        <taxon>Sphingobium</taxon>
    </lineage>
</organism>
<accession>A0A975K3I9</accession>
<protein>
    <submittedName>
        <fullName evidence="1">Uncharacterized protein</fullName>
    </submittedName>
</protein>
<reference evidence="1" key="1">
    <citation type="submission" date="2021-04" db="EMBL/GenBank/DDBJ databases">
        <title>Isolation of p-tert-butylphenol degrading bacteria Sphingobium phenoxybenzoativorans Tas13 from active sludge.</title>
        <authorList>
            <person name="Li Y."/>
        </authorList>
    </citation>
    <scope>NUCLEOTIDE SEQUENCE</scope>
    <source>
        <strain evidence="1">Tas13</strain>
    </source>
</reference>
<evidence type="ECO:0000313" key="2">
    <source>
        <dbReference type="Proteomes" id="UP000681425"/>
    </source>
</evidence>
<dbReference type="AlphaFoldDB" id="A0A975K3I9"/>
<dbReference type="OrthoDB" id="7508443at2"/>
<gene>
    <name evidence="1" type="ORF">KFK14_13930</name>
</gene>
<name>A0A975K3I9_9SPHN</name>
<keyword evidence="2" id="KW-1185">Reference proteome</keyword>
<dbReference type="RefSeq" id="WP_070156449.1">
    <property type="nucleotide sequence ID" value="NZ_CP073910.1"/>
</dbReference>
<dbReference type="EMBL" id="CP073910">
    <property type="protein sequence ID" value="QUT04230.1"/>
    <property type="molecule type" value="Genomic_DNA"/>
</dbReference>
<sequence>MSRAINLDAPIQSVEAMCAKHSIDISAIEPLPSGGTRVVLRTSDGAADLRRRMSGKVLEGRVVRSGLYMARPPLPAK</sequence>
<dbReference type="Proteomes" id="UP000681425">
    <property type="component" value="Chromosome"/>
</dbReference>
<dbReference type="KEGG" id="spph:KFK14_13930"/>
<proteinExistence type="predicted"/>
<evidence type="ECO:0000313" key="1">
    <source>
        <dbReference type="EMBL" id="QUT04230.1"/>
    </source>
</evidence>